<evidence type="ECO:0000256" key="3">
    <source>
        <dbReference type="SAM" id="MobiDB-lite"/>
    </source>
</evidence>
<dbReference type="STRING" id="86259.A0A4Z1NUX4"/>
<proteinExistence type="predicted"/>
<dbReference type="InterPro" id="IPR011989">
    <property type="entry name" value="ARM-like"/>
</dbReference>
<feature type="compositionally biased region" description="Polar residues" evidence="3">
    <location>
        <begin position="849"/>
        <end position="858"/>
    </location>
</feature>
<dbReference type="SUPFAM" id="SSF48371">
    <property type="entry name" value="ARM repeat"/>
    <property type="match status" value="1"/>
</dbReference>
<dbReference type="GO" id="GO:0006974">
    <property type="term" value="P:DNA damage response"/>
    <property type="evidence" value="ECO:0007669"/>
    <property type="project" value="TreeGrafter"/>
</dbReference>
<dbReference type="InterPro" id="IPR016024">
    <property type="entry name" value="ARM-type_fold"/>
</dbReference>
<dbReference type="GO" id="GO:0072542">
    <property type="term" value="F:protein phosphatase activator activity"/>
    <property type="evidence" value="ECO:0007669"/>
    <property type="project" value="TreeGrafter"/>
</dbReference>
<dbReference type="Gene3D" id="2.30.29.30">
    <property type="entry name" value="Pleckstrin-homology domain (PH domain)/Phosphotyrosine-binding domain (PTB)"/>
    <property type="match status" value="1"/>
</dbReference>
<reference evidence="6 7" key="1">
    <citation type="submission" date="2019-04" db="EMBL/GenBank/DDBJ databases">
        <title>High contiguity whole genome sequence and gene annotation resource for two Venturia nashicola isolates.</title>
        <authorList>
            <person name="Prokchorchik M."/>
            <person name="Won K."/>
            <person name="Lee Y."/>
            <person name="Choi E.D."/>
            <person name="Segonzac C."/>
            <person name="Sohn K.H."/>
        </authorList>
    </citation>
    <scope>NUCLEOTIDE SEQUENCE [LARGE SCALE GENOMIC DNA]</scope>
    <source>
        <strain evidence="6 7">PRI2</strain>
    </source>
</reference>
<evidence type="ECO:0000256" key="2">
    <source>
        <dbReference type="ARBA" id="ARBA00023242"/>
    </source>
</evidence>
<dbReference type="OrthoDB" id="27483at2759"/>
<keyword evidence="7" id="KW-1185">Reference proteome</keyword>
<evidence type="ECO:0000313" key="7">
    <source>
        <dbReference type="Proteomes" id="UP000298493"/>
    </source>
</evidence>
<feature type="domain" description="Serine/threonine-protein phosphatase 4 regulatory subunit 3-like central" evidence="4">
    <location>
        <begin position="155"/>
        <end position="657"/>
    </location>
</feature>
<dbReference type="InterPro" id="IPR055236">
    <property type="entry name" value="EVH1_PP4R3"/>
</dbReference>
<organism evidence="6 7">
    <name type="scientific">Venturia nashicola</name>
    <dbReference type="NCBI Taxonomy" id="86259"/>
    <lineage>
        <taxon>Eukaryota</taxon>
        <taxon>Fungi</taxon>
        <taxon>Dikarya</taxon>
        <taxon>Ascomycota</taxon>
        <taxon>Pezizomycotina</taxon>
        <taxon>Dothideomycetes</taxon>
        <taxon>Pleosporomycetidae</taxon>
        <taxon>Venturiales</taxon>
        <taxon>Venturiaceae</taxon>
        <taxon>Venturia</taxon>
    </lineage>
</organism>
<keyword evidence="2" id="KW-0539">Nucleus</keyword>
<dbReference type="PANTHER" id="PTHR23318:SF0">
    <property type="entry name" value="SERINE_THREONINE-PROTEIN PHOSPHATASE 4 REGULATORY SUBUNIT 3"/>
    <property type="match status" value="1"/>
</dbReference>
<dbReference type="GO" id="GO:0030289">
    <property type="term" value="C:protein phosphatase 4 complex"/>
    <property type="evidence" value="ECO:0007669"/>
    <property type="project" value="TreeGrafter"/>
</dbReference>
<dbReference type="InterPro" id="IPR011993">
    <property type="entry name" value="PH-like_dom_sf"/>
</dbReference>
<dbReference type="AlphaFoldDB" id="A0A4Z1NUX4"/>
<sequence>MDTNERKRVKVYELKANDWFDRGTGFCTGTVINDEARIHVQSEDEPERTLLETKIAKDDGYQKQQDTLIVWTESNVTDMALSFQEPEGCAAIWEFVSEAQQRLGGNPGIGRHRDSQSPKTLEEFSHQAVDDGVDDTADAVQPFALPAPELGNLAEIESTMRMANSTAQGREALTKFTLASDLISKLVPLVEMAEDLESLADLHRLCNIMKTLILLNDTAIIENVVMDDVVIGVVGALEYDPDFPSHKANHRQYLKDTTRFKEVVRIEAPMIRKKIHYTYRLQYLKDVVLARILDDPTFSVLNSLIFFHQVDIVQHVQSNGQFIKELFSIFNPTELSLQRKKDAVIFIQQCCTIAKGLQANTRQQLYQNFIGSGLLGVIIFALKHTDPSVRVAGTEILMALIDHDPLAMRGNIFKAVADHQQPLTDILIELLLVEEDQGVKTQMADAIKILLDPTANAQSIDTIVGRANGDFLAKVRNGSSQPDSFILDFYNDSAKKLFRPLKDLEHKSVADLTTQEVSLYVHLVEVLCFFVRQHAYRSKYFLLQDNLPERVAQLLSSPAKHLRLTALKYFRTCIGLHDDFHNRQIISNGIFEPILNIVYETMPRDNLLNSACLEFFEFIKRENMKALTINLVEQYRDKLAGITYVETFKNLIEKYEKYTAPQPENMSFTSVDTEQTQSRAVVNGGRWGQGLKAPDHEEEAYFNGVGDEEEDDEFSAISKSKPTNGVSAMKPLVNYTDDDDDGTMDILAQDPSTAISGDTSSDLLHETDETIPVPERLAEKRRREEEDEDELSKLSAKPGKRRSSSISSIGSAPSTHAQTLRRDGRKKSISSGKDGPPQKILISLAVKSGNENAQSEPE</sequence>
<feature type="compositionally biased region" description="Low complexity" evidence="3">
    <location>
        <begin position="804"/>
        <end position="814"/>
    </location>
</feature>
<dbReference type="Pfam" id="PF22972">
    <property type="entry name" value="EVH1_PP4R3"/>
    <property type="match status" value="1"/>
</dbReference>
<gene>
    <name evidence="6" type="ORF">E6O75_ATG08345</name>
</gene>
<dbReference type="GO" id="GO:0005654">
    <property type="term" value="C:nucleoplasm"/>
    <property type="evidence" value="ECO:0007669"/>
    <property type="project" value="TreeGrafter"/>
</dbReference>
<dbReference type="InterPro" id="IPR051137">
    <property type="entry name" value="PP4R3-like"/>
</dbReference>
<feature type="compositionally biased region" description="Polar residues" evidence="3">
    <location>
        <begin position="750"/>
        <end position="762"/>
    </location>
</feature>
<dbReference type="Gene3D" id="1.25.10.10">
    <property type="entry name" value="Leucine-rich Repeat Variant"/>
    <property type="match status" value="1"/>
</dbReference>
<dbReference type="InterPro" id="IPR006887">
    <property type="entry name" value="P4R3-like_central_dom"/>
</dbReference>
<comment type="caution">
    <text evidence="6">The sequence shown here is derived from an EMBL/GenBank/DDBJ whole genome shotgun (WGS) entry which is preliminary data.</text>
</comment>
<dbReference type="PANTHER" id="PTHR23318">
    <property type="entry name" value="ATP SYNTHASE GAMMA-RELATED"/>
    <property type="match status" value="1"/>
</dbReference>
<dbReference type="Pfam" id="PF04802">
    <property type="entry name" value="PP4R3"/>
    <property type="match status" value="1"/>
</dbReference>
<evidence type="ECO:0000259" key="5">
    <source>
        <dbReference type="Pfam" id="PF22972"/>
    </source>
</evidence>
<dbReference type="SUPFAM" id="SSF50729">
    <property type="entry name" value="PH domain-like"/>
    <property type="match status" value="1"/>
</dbReference>
<evidence type="ECO:0000259" key="4">
    <source>
        <dbReference type="Pfam" id="PF04802"/>
    </source>
</evidence>
<evidence type="ECO:0000313" key="6">
    <source>
        <dbReference type="EMBL" id="TID15092.1"/>
    </source>
</evidence>
<dbReference type="EMBL" id="SNSC02000021">
    <property type="protein sequence ID" value="TID15092.1"/>
    <property type="molecule type" value="Genomic_DNA"/>
</dbReference>
<name>A0A4Z1NUX4_9PEZI</name>
<evidence type="ECO:0000256" key="1">
    <source>
        <dbReference type="ARBA" id="ARBA00004123"/>
    </source>
</evidence>
<feature type="compositionally biased region" description="Polar residues" evidence="3">
    <location>
        <begin position="717"/>
        <end position="726"/>
    </location>
</feature>
<feature type="region of interest" description="Disordered" evidence="3">
    <location>
        <begin position="706"/>
        <end position="858"/>
    </location>
</feature>
<accession>A0A4Z1NUX4</accession>
<protein>
    <submittedName>
        <fullName evidence="6">DUF625-domain-containing protein</fullName>
    </submittedName>
</protein>
<feature type="domain" description="PP4R3 EVH1-like" evidence="5">
    <location>
        <begin position="6"/>
        <end position="102"/>
    </location>
</feature>
<dbReference type="Proteomes" id="UP000298493">
    <property type="component" value="Unassembled WGS sequence"/>
</dbReference>
<comment type="subcellular location">
    <subcellularLocation>
        <location evidence="1">Nucleus</location>
    </subcellularLocation>
</comment>